<evidence type="ECO:0000256" key="6">
    <source>
        <dbReference type="ARBA" id="ARBA00022729"/>
    </source>
</evidence>
<evidence type="ECO:0000256" key="3">
    <source>
        <dbReference type="ARBA" id="ARBA00019466"/>
    </source>
</evidence>
<dbReference type="InParanoid" id="G1Q169"/>
<feature type="chain" id="PRO_5003419358" description="Interleukin-3" evidence="12">
    <location>
        <begin position="24"/>
        <end position="139"/>
    </location>
</feature>
<dbReference type="FunCoup" id="G1Q169">
    <property type="interactions" value="191"/>
</dbReference>
<dbReference type="Ensembl" id="ENSMLUT00000022348.1">
    <property type="protein sequence ID" value="ENSMLUP00000017452.1"/>
    <property type="gene ID" value="ENSMLUG00000030462.1"/>
</dbReference>
<comment type="similarity">
    <text evidence="2">Belongs to the IL-3 family.</text>
</comment>
<keyword evidence="6 12" id="KW-0732">Signal</keyword>
<keyword evidence="4" id="KW-0202">Cytokine</keyword>
<dbReference type="AlphaFoldDB" id="G1Q169"/>
<accession>G1Q169</accession>
<dbReference type="eggNOG" id="ENOG502TD4W">
    <property type="taxonomic scope" value="Eukaryota"/>
</dbReference>
<keyword evidence="7" id="KW-0339">Growth factor</keyword>
<dbReference type="Proteomes" id="UP000001074">
    <property type="component" value="Unassembled WGS sequence"/>
</dbReference>
<dbReference type="OMA" id="IKDGDWN"/>
<dbReference type="Gene3D" id="1.20.1250.10">
    <property type="match status" value="1"/>
</dbReference>
<keyword evidence="5" id="KW-0964">Secreted</keyword>
<reference evidence="13" key="2">
    <citation type="submission" date="2025-08" db="UniProtKB">
        <authorList>
            <consortium name="Ensembl"/>
        </authorList>
    </citation>
    <scope>IDENTIFICATION</scope>
</reference>
<evidence type="ECO:0000256" key="8">
    <source>
        <dbReference type="ARBA" id="ARBA00030364"/>
    </source>
</evidence>
<evidence type="ECO:0000256" key="12">
    <source>
        <dbReference type="SAM" id="SignalP"/>
    </source>
</evidence>
<dbReference type="HOGENOM" id="CLU_144877_0_0_1"/>
<dbReference type="SUPFAM" id="SSF47266">
    <property type="entry name" value="4-helical cytokines"/>
    <property type="match status" value="1"/>
</dbReference>
<dbReference type="GO" id="GO:0005135">
    <property type="term" value="F:interleukin-3 receptor binding"/>
    <property type="evidence" value="ECO:0007669"/>
    <property type="project" value="InterPro"/>
</dbReference>
<dbReference type="GO" id="GO:0005125">
    <property type="term" value="F:cytokine activity"/>
    <property type="evidence" value="ECO:0007669"/>
    <property type="project" value="UniProtKB-KW"/>
</dbReference>
<dbReference type="InterPro" id="IPR002183">
    <property type="entry name" value="IL-3"/>
</dbReference>
<dbReference type="EMBL" id="AAPE02040156">
    <property type="status" value="NOT_ANNOTATED_CDS"/>
    <property type="molecule type" value="Genomic_DNA"/>
</dbReference>
<dbReference type="GO" id="GO:0005615">
    <property type="term" value="C:extracellular space"/>
    <property type="evidence" value="ECO:0007669"/>
    <property type="project" value="UniProtKB-KW"/>
</dbReference>
<reference evidence="13 14" key="1">
    <citation type="journal article" date="2011" name="Nature">
        <title>A high-resolution map of human evolutionary constraint using 29 mammals.</title>
        <authorList>
            <person name="Lindblad-Toh K."/>
            <person name="Garber M."/>
            <person name="Zuk O."/>
            <person name="Lin M.F."/>
            <person name="Parker B.J."/>
            <person name="Washietl S."/>
            <person name="Kheradpour P."/>
            <person name="Ernst J."/>
            <person name="Jordan G."/>
            <person name="Mauceli E."/>
            <person name="Ward L.D."/>
            <person name="Lowe C.B."/>
            <person name="Holloway A.K."/>
            <person name="Clamp M."/>
            <person name="Gnerre S."/>
            <person name="Alfoldi J."/>
            <person name="Beal K."/>
            <person name="Chang J."/>
            <person name="Clawson H."/>
            <person name="Cuff J."/>
            <person name="Di Palma F."/>
            <person name="Fitzgerald S."/>
            <person name="Flicek P."/>
            <person name="Guttman M."/>
            <person name="Hubisz M.J."/>
            <person name="Jaffe D.B."/>
            <person name="Jungreis I."/>
            <person name="Kent W.J."/>
            <person name="Kostka D."/>
            <person name="Lara M."/>
            <person name="Martins A.L."/>
            <person name="Massingham T."/>
            <person name="Moltke I."/>
            <person name="Raney B.J."/>
            <person name="Rasmussen M.D."/>
            <person name="Robinson J."/>
            <person name="Stark A."/>
            <person name="Vilella A.J."/>
            <person name="Wen J."/>
            <person name="Xie X."/>
            <person name="Zody M.C."/>
            <person name="Baldwin J."/>
            <person name="Bloom T."/>
            <person name="Chin C.W."/>
            <person name="Heiman D."/>
            <person name="Nicol R."/>
            <person name="Nusbaum C."/>
            <person name="Young S."/>
            <person name="Wilkinson J."/>
            <person name="Worley K.C."/>
            <person name="Kovar C.L."/>
            <person name="Muzny D.M."/>
            <person name="Gibbs R.A."/>
            <person name="Cree A."/>
            <person name="Dihn H.H."/>
            <person name="Fowler G."/>
            <person name="Jhangiani S."/>
            <person name="Joshi V."/>
            <person name="Lee S."/>
            <person name="Lewis L.R."/>
            <person name="Nazareth L.V."/>
            <person name="Okwuonu G."/>
            <person name="Santibanez J."/>
            <person name="Warren W.C."/>
            <person name="Mardis E.R."/>
            <person name="Weinstock G.M."/>
            <person name="Wilson R.K."/>
            <person name="Delehaunty K."/>
            <person name="Dooling D."/>
            <person name="Fronik C."/>
            <person name="Fulton L."/>
            <person name="Fulton B."/>
            <person name="Graves T."/>
            <person name="Minx P."/>
            <person name="Sodergren E."/>
            <person name="Birney E."/>
            <person name="Margulies E.H."/>
            <person name="Herrero J."/>
            <person name="Green E.D."/>
            <person name="Haussler D."/>
            <person name="Siepel A."/>
            <person name="Goldman N."/>
            <person name="Pollard K.S."/>
            <person name="Pedersen J.S."/>
            <person name="Lander E.S."/>
            <person name="Kellis M."/>
        </authorList>
    </citation>
    <scope>NUCLEOTIDE SEQUENCE [LARGE SCALE GENOMIC DNA]</scope>
</reference>
<protein>
    <recommendedName>
        <fullName evidence="3">Interleukin-3</fullName>
    </recommendedName>
    <alternativeName>
        <fullName evidence="9">Hematopoietic growth factor</fullName>
    </alternativeName>
    <alternativeName>
        <fullName evidence="8">Mast cell growth factor</fullName>
    </alternativeName>
    <alternativeName>
        <fullName evidence="11">Multipotential colony-stimulating factor</fullName>
    </alternativeName>
    <alternativeName>
        <fullName evidence="10">P-cell-stimulating factor</fullName>
    </alternativeName>
</protein>
<evidence type="ECO:0000256" key="2">
    <source>
        <dbReference type="ARBA" id="ARBA00008547"/>
    </source>
</evidence>
<evidence type="ECO:0000256" key="5">
    <source>
        <dbReference type="ARBA" id="ARBA00022525"/>
    </source>
</evidence>
<comment type="subcellular location">
    <subcellularLocation>
        <location evidence="1">Secreted</location>
    </subcellularLocation>
</comment>
<evidence type="ECO:0000256" key="10">
    <source>
        <dbReference type="ARBA" id="ARBA00032468"/>
    </source>
</evidence>
<reference evidence="13" key="3">
    <citation type="submission" date="2025-09" db="UniProtKB">
        <authorList>
            <consortium name="Ensembl"/>
        </authorList>
    </citation>
    <scope>IDENTIFICATION</scope>
</reference>
<dbReference type="PRINTS" id="PR00430">
    <property type="entry name" value="INTERLEUKIN3"/>
</dbReference>
<dbReference type="STRING" id="59463.ENSMLUP00000017452"/>
<name>G1Q169_MYOLU</name>
<keyword evidence="14" id="KW-1185">Reference proteome</keyword>
<sequence>MSSLPVLPLFLLLLALHAPRAQGRPLTTCRELLSEIENILKKPPVPSEEPLSLNEQFILKNNSFLKINLDTFLNATNNFTDGDKIRTNLEVFKTVLPTSTSKENLFSIKNWGDFRTKLREYLGTLKNHLPHPPPAPPCP</sequence>
<dbReference type="Pfam" id="PF02059">
    <property type="entry name" value="IL3"/>
    <property type="match status" value="1"/>
</dbReference>
<evidence type="ECO:0000256" key="1">
    <source>
        <dbReference type="ARBA" id="ARBA00004613"/>
    </source>
</evidence>
<dbReference type="GeneTree" id="ENSGT00940000163393"/>
<evidence type="ECO:0000256" key="9">
    <source>
        <dbReference type="ARBA" id="ARBA00031944"/>
    </source>
</evidence>
<evidence type="ECO:0000313" key="13">
    <source>
        <dbReference type="Ensembl" id="ENSMLUP00000017452.1"/>
    </source>
</evidence>
<feature type="signal peptide" evidence="12">
    <location>
        <begin position="1"/>
        <end position="23"/>
    </location>
</feature>
<dbReference type="GO" id="GO:0008083">
    <property type="term" value="F:growth factor activity"/>
    <property type="evidence" value="ECO:0007669"/>
    <property type="project" value="UniProtKB-KW"/>
</dbReference>
<dbReference type="PANTHER" id="PTHR48489:SF1">
    <property type="entry name" value="INTERLEUKIN-3"/>
    <property type="match status" value="1"/>
</dbReference>
<dbReference type="GO" id="GO:0006955">
    <property type="term" value="P:immune response"/>
    <property type="evidence" value="ECO:0007669"/>
    <property type="project" value="InterPro"/>
</dbReference>
<evidence type="ECO:0000256" key="7">
    <source>
        <dbReference type="ARBA" id="ARBA00023030"/>
    </source>
</evidence>
<proteinExistence type="inferred from homology"/>
<evidence type="ECO:0000313" key="14">
    <source>
        <dbReference type="Proteomes" id="UP000001074"/>
    </source>
</evidence>
<organism evidence="13 14">
    <name type="scientific">Myotis lucifugus</name>
    <name type="common">Little brown bat</name>
    <dbReference type="NCBI Taxonomy" id="59463"/>
    <lineage>
        <taxon>Eukaryota</taxon>
        <taxon>Metazoa</taxon>
        <taxon>Chordata</taxon>
        <taxon>Craniata</taxon>
        <taxon>Vertebrata</taxon>
        <taxon>Euteleostomi</taxon>
        <taxon>Mammalia</taxon>
        <taxon>Eutheria</taxon>
        <taxon>Laurasiatheria</taxon>
        <taxon>Chiroptera</taxon>
        <taxon>Yangochiroptera</taxon>
        <taxon>Vespertilionidae</taxon>
        <taxon>Myotis</taxon>
    </lineage>
</organism>
<dbReference type="InterPro" id="IPR009079">
    <property type="entry name" value="4_helix_cytokine-like_core"/>
</dbReference>
<evidence type="ECO:0000256" key="11">
    <source>
        <dbReference type="ARBA" id="ARBA00033034"/>
    </source>
</evidence>
<dbReference type="PANTHER" id="PTHR48489">
    <property type="entry name" value="INTERLEUKIN-3"/>
    <property type="match status" value="1"/>
</dbReference>
<evidence type="ECO:0000256" key="4">
    <source>
        <dbReference type="ARBA" id="ARBA00022514"/>
    </source>
</evidence>